<name>A0A2V3PM16_9BACT</name>
<dbReference type="EMBL" id="QICL01000016">
    <property type="protein sequence ID" value="PXV62963.1"/>
    <property type="molecule type" value="Genomic_DNA"/>
</dbReference>
<dbReference type="PANTHER" id="PTHR44858">
    <property type="entry name" value="TETRATRICOPEPTIDE REPEAT PROTEIN 6"/>
    <property type="match status" value="1"/>
</dbReference>
<evidence type="ECO:0000256" key="3">
    <source>
        <dbReference type="PROSITE-ProRule" id="PRU00339"/>
    </source>
</evidence>
<dbReference type="GO" id="GO:0046813">
    <property type="term" value="P:receptor-mediated virion attachment to host cell"/>
    <property type="evidence" value="ECO:0007669"/>
    <property type="project" value="TreeGrafter"/>
</dbReference>
<reference evidence="4 5" key="1">
    <citation type="submission" date="2018-03" db="EMBL/GenBank/DDBJ databases">
        <title>Genomic Encyclopedia of Archaeal and Bacterial Type Strains, Phase II (KMG-II): from individual species to whole genera.</title>
        <authorList>
            <person name="Goeker M."/>
        </authorList>
    </citation>
    <scope>NUCLEOTIDE SEQUENCE [LARGE SCALE GENOMIC DNA]</scope>
    <source>
        <strain evidence="4 5">DSM 100214</strain>
    </source>
</reference>
<feature type="repeat" description="TPR" evidence="3">
    <location>
        <begin position="201"/>
        <end position="234"/>
    </location>
</feature>
<dbReference type="Gene3D" id="1.25.40.10">
    <property type="entry name" value="Tetratricopeptide repeat domain"/>
    <property type="match status" value="5"/>
</dbReference>
<accession>A0A2V3PM16</accession>
<keyword evidence="1" id="KW-0677">Repeat</keyword>
<protein>
    <submittedName>
        <fullName evidence="4">Tetratricopeptide repeat protein</fullName>
    </submittedName>
</protein>
<feature type="repeat" description="TPR" evidence="3">
    <location>
        <begin position="167"/>
        <end position="200"/>
    </location>
</feature>
<dbReference type="InterPro" id="IPR011990">
    <property type="entry name" value="TPR-like_helical_dom_sf"/>
</dbReference>
<dbReference type="Pfam" id="PF00515">
    <property type="entry name" value="TPR_1"/>
    <property type="match status" value="1"/>
</dbReference>
<dbReference type="InterPro" id="IPR050498">
    <property type="entry name" value="Ycf3"/>
</dbReference>
<dbReference type="Proteomes" id="UP000247973">
    <property type="component" value="Unassembled WGS sequence"/>
</dbReference>
<dbReference type="SUPFAM" id="SSF48452">
    <property type="entry name" value="TPR-like"/>
    <property type="match status" value="3"/>
</dbReference>
<proteinExistence type="predicted"/>
<feature type="repeat" description="TPR" evidence="3">
    <location>
        <begin position="133"/>
        <end position="166"/>
    </location>
</feature>
<dbReference type="SMART" id="SM00028">
    <property type="entry name" value="TPR"/>
    <property type="match status" value="13"/>
</dbReference>
<dbReference type="AlphaFoldDB" id="A0A2V3PM16"/>
<feature type="repeat" description="TPR" evidence="3">
    <location>
        <begin position="99"/>
        <end position="132"/>
    </location>
</feature>
<organism evidence="4 5">
    <name type="scientific">Dysgonomonas alginatilytica</name>
    <dbReference type="NCBI Taxonomy" id="1605892"/>
    <lineage>
        <taxon>Bacteria</taxon>
        <taxon>Pseudomonadati</taxon>
        <taxon>Bacteroidota</taxon>
        <taxon>Bacteroidia</taxon>
        <taxon>Bacteroidales</taxon>
        <taxon>Dysgonomonadaceae</taxon>
        <taxon>Dysgonomonas</taxon>
    </lineage>
</organism>
<gene>
    <name evidence="4" type="ORF">CLV62_1163</name>
</gene>
<evidence type="ECO:0000313" key="4">
    <source>
        <dbReference type="EMBL" id="PXV62963.1"/>
    </source>
</evidence>
<dbReference type="GO" id="GO:0009279">
    <property type="term" value="C:cell outer membrane"/>
    <property type="evidence" value="ECO:0007669"/>
    <property type="project" value="TreeGrafter"/>
</dbReference>
<sequence length="696" mass="80942">MTLTFYRIVKKYLLILFTLFQSIILSAQINTDRVTLIGRNALYFEDYILAIQYFNQVIKSKPYLAEPYFYRAVAKYYLDDFKGADEDCSQCIERNPFFTNAYQLRADARQNQKDYDGALEDYKVSLKNNPDDKFILINMGIVNIEKKDYDEAEKNLDRLVQTNPNYTQGILTRGSLYLERGDTIKALESYSKAIDKDKYFAPAYSMRASTYFAQKEYEKALTDFDEAIKLDPMITGNYINRGLTKYYKNDLRGAMADYDHVVDIEPKNHIAHFNRALLRAQVGDDNKAIADFDFVIQNEPDNFIAYMNRGILKNNIGDIKGALNDINIVLKEYPDFYQGFYLRSEIKRKQNDLRNAEQDYLYARRKEEQTKKDAFAGKDKESDKTREKSDKTIDKFNLLVVADKEEEEKSKYNSETRGKVQNKQVNTELAPTFIVSYYEKVNDLQKFIHYNQDLENLNKQNILSRKLIITNQEVALDSAQIATHFTSINEYSKLIDEQPEKAILYFARGIDYMLVQDFNSAIEDFRKATVIDPKFTLAYFNLAVAYTKQLKSKDIFPELYNQAPQSELSINMKLGADKSVTTTSGTNSDADSKAMRSRLEYESILKSYDQLIELSPDFTFAYYNRAEIKSMQKDFRSAILDYNEILRRDPEFSEAYYNRGLSRLQVKDTDRGLDDLRKAGELGMVSAYSIIKRMTE</sequence>
<feature type="repeat" description="TPR" evidence="3">
    <location>
        <begin position="502"/>
        <end position="535"/>
    </location>
</feature>
<dbReference type="PROSITE" id="PS50293">
    <property type="entry name" value="TPR_REGION"/>
    <property type="match status" value="1"/>
</dbReference>
<dbReference type="Pfam" id="PF13432">
    <property type="entry name" value="TPR_16"/>
    <property type="match status" value="2"/>
</dbReference>
<keyword evidence="5" id="KW-1185">Reference proteome</keyword>
<dbReference type="PANTHER" id="PTHR44858:SF1">
    <property type="entry name" value="UDP-N-ACETYLGLUCOSAMINE--PEPTIDE N-ACETYLGLUCOSAMINYLTRANSFERASE SPINDLY-RELATED"/>
    <property type="match status" value="1"/>
</dbReference>
<evidence type="ECO:0000313" key="5">
    <source>
        <dbReference type="Proteomes" id="UP000247973"/>
    </source>
</evidence>
<feature type="repeat" description="TPR" evidence="3">
    <location>
        <begin position="235"/>
        <end position="268"/>
    </location>
</feature>
<evidence type="ECO:0000256" key="2">
    <source>
        <dbReference type="ARBA" id="ARBA00022803"/>
    </source>
</evidence>
<comment type="caution">
    <text evidence="4">The sequence shown here is derived from an EMBL/GenBank/DDBJ whole genome shotgun (WGS) entry which is preliminary data.</text>
</comment>
<evidence type="ECO:0000256" key="1">
    <source>
        <dbReference type="ARBA" id="ARBA00022737"/>
    </source>
</evidence>
<dbReference type="InterPro" id="IPR019734">
    <property type="entry name" value="TPR_rpt"/>
</dbReference>
<dbReference type="PROSITE" id="PS50005">
    <property type="entry name" value="TPR"/>
    <property type="match status" value="6"/>
</dbReference>
<keyword evidence="2 3" id="KW-0802">TPR repeat</keyword>